<dbReference type="InterPro" id="IPR000873">
    <property type="entry name" value="AMP-dep_synth/lig_dom"/>
</dbReference>
<keyword evidence="3" id="KW-0436">Ligase</keyword>
<dbReference type="FunFam" id="2.30.38.10:FF:000003">
    <property type="entry name" value="Vibriobactin-specific 2,3-dihydroxybenzoate-AMP ligase"/>
    <property type="match status" value="1"/>
</dbReference>
<evidence type="ECO:0000313" key="7">
    <source>
        <dbReference type="Proteomes" id="UP000030853"/>
    </source>
</evidence>
<organism evidence="6 7">
    <name type="scientific">Pantoea rodasii</name>
    <dbReference type="NCBI Taxonomy" id="1076549"/>
    <lineage>
        <taxon>Bacteria</taxon>
        <taxon>Pseudomonadati</taxon>
        <taxon>Pseudomonadota</taxon>
        <taxon>Gammaproteobacteria</taxon>
        <taxon>Enterobacterales</taxon>
        <taxon>Erwiniaceae</taxon>
        <taxon>Pantoea</taxon>
    </lineage>
</organism>
<dbReference type="InterPro" id="IPR045851">
    <property type="entry name" value="AMP-bd_C_sf"/>
</dbReference>
<evidence type="ECO:0000313" key="6">
    <source>
        <dbReference type="EMBL" id="KHJ66237.1"/>
    </source>
</evidence>
<evidence type="ECO:0000259" key="5">
    <source>
        <dbReference type="Pfam" id="PF13193"/>
    </source>
</evidence>
<dbReference type="InterPro" id="IPR042099">
    <property type="entry name" value="ANL_N_sf"/>
</dbReference>
<evidence type="ECO:0000256" key="1">
    <source>
        <dbReference type="ARBA" id="ARBA00004924"/>
    </source>
</evidence>
<name>A0A0B1R4U2_9GAMM</name>
<dbReference type="Gene3D" id="3.40.50.12780">
    <property type="entry name" value="N-terminal domain of ligase-like"/>
    <property type="match status" value="1"/>
</dbReference>
<comment type="caution">
    <text evidence="6">The sequence shown here is derived from an EMBL/GenBank/DDBJ whole genome shotgun (WGS) entry which is preliminary data.</text>
</comment>
<evidence type="ECO:0000259" key="4">
    <source>
        <dbReference type="Pfam" id="PF00501"/>
    </source>
</evidence>
<dbReference type="Proteomes" id="UP000030853">
    <property type="component" value="Unassembled WGS sequence"/>
</dbReference>
<gene>
    <name evidence="6" type="ORF">QU24_20335</name>
</gene>
<reference evidence="6 7" key="1">
    <citation type="submission" date="2014-11" db="EMBL/GenBank/DDBJ databases">
        <title>Genome sequencing of Pantoea rodasii ND03.</title>
        <authorList>
            <person name="Muhamad Yunos N.Y."/>
            <person name="Chan K.-G."/>
        </authorList>
    </citation>
    <scope>NUCLEOTIDE SEQUENCE [LARGE SCALE GENOMIC DNA]</scope>
    <source>
        <strain evidence="6 7">ND03</strain>
    </source>
</reference>
<proteinExistence type="inferred from homology"/>
<evidence type="ECO:0000256" key="3">
    <source>
        <dbReference type="ARBA" id="ARBA00022598"/>
    </source>
</evidence>
<dbReference type="Pfam" id="PF00501">
    <property type="entry name" value="AMP-binding"/>
    <property type="match status" value="1"/>
</dbReference>
<comment type="pathway">
    <text evidence="1">Siderophore biosynthesis.</text>
</comment>
<dbReference type="PANTHER" id="PTHR43201:SF5">
    <property type="entry name" value="MEDIUM-CHAIN ACYL-COA LIGASE ACSF2, MITOCHONDRIAL"/>
    <property type="match status" value="1"/>
</dbReference>
<dbReference type="SUPFAM" id="SSF56801">
    <property type="entry name" value="Acetyl-CoA synthetase-like"/>
    <property type="match status" value="1"/>
</dbReference>
<dbReference type="GO" id="GO:0031956">
    <property type="term" value="F:medium-chain fatty acid-CoA ligase activity"/>
    <property type="evidence" value="ECO:0007669"/>
    <property type="project" value="TreeGrafter"/>
</dbReference>
<dbReference type="EMBL" id="JTJJ01000089">
    <property type="protein sequence ID" value="KHJ66237.1"/>
    <property type="molecule type" value="Genomic_DNA"/>
</dbReference>
<comment type="similarity">
    <text evidence="2">Belongs to the ATP-dependent AMP-binding enzyme family.</text>
</comment>
<accession>A0A0B1R4U2</accession>
<dbReference type="InterPro" id="IPR025110">
    <property type="entry name" value="AMP-bd_C"/>
</dbReference>
<dbReference type="GO" id="GO:0006631">
    <property type="term" value="P:fatty acid metabolic process"/>
    <property type="evidence" value="ECO:0007669"/>
    <property type="project" value="TreeGrafter"/>
</dbReference>
<feature type="domain" description="AMP-dependent synthetase/ligase" evidence="4">
    <location>
        <begin position="43"/>
        <end position="401"/>
    </location>
</feature>
<evidence type="ECO:0000256" key="2">
    <source>
        <dbReference type="ARBA" id="ARBA00006432"/>
    </source>
</evidence>
<protein>
    <recommendedName>
        <fullName evidence="8">2,3-dihydroxybenzoate-AMP ligase</fullName>
    </recommendedName>
</protein>
<sequence length="548" mass="60889">MHNTLSLDRKYNAAEWPKDYRENYIRQGLWNDETFDQCIRHISQAYPDSVALRFHSQSVTYQQLVQKAEQLAYCLISKGLNKGDVVILQLPNSINYIETLFALFIAGIVPIFALPAHRENEIMAFAAASQAKAWIYQDILEDAPIAPLADLMVQTCPELMQLSVSVGETLFDSLNAVATPRQRLAKNHPDDLACFQLSGGTTGIPKLIPRRHRDYLCNMRAAVSACGFNPHTVYMTVLPMGHNFPLACPGFMGTLLAGGRVVIADQNYPDHCFALIKQEGVTVTALVPPLAMVWLDAAEVYQPSLTTLQTLQVGGAKMSYEAAKRVQPVLGCTLQQVFGMAEGLICFTDFQSTSLRTLTTQGQPMTAADEIRVVDDAGDDVAPGEIGYLLTRGPYTIRGYYGPAEINQESFDHNGFYRSGDLVRMTLDGDIISEGRDKDQINRGGEKIDCGELEDILLRHPGIKDAAIVGIHDDYLGELTCAFLLCESPHPKAVELRQFLMQQGVARFKIPDRFHFPHAFDLTGVGKISKKQLRSRLKQEYLQNLEGK</sequence>
<dbReference type="Gene3D" id="3.30.300.30">
    <property type="match status" value="1"/>
</dbReference>
<dbReference type="PANTHER" id="PTHR43201">
    <property type="entry name" value="ACYL-COA SYNTHETASE"/>
    <property type="match status" value="1"/>
</dbReference>
<dbReference type="Pfam" id="PF13193">
    <property type="entry name" value="AMP-binding_C"/>
    <property type="match status" value="1"/>
</dbReference>
<dbReference type="InterPro" id="IPR020845">
    <property type="entry name" value="AMP-binding_CS"/>
</dbReference>
<evidence type="ECO:0008006" key="8">
    <source>
        <dbReference type="Google" id="ProtNLM"/>
    </source>
</evidence>
<dbReference type="AlphaFoldDB" id="A0A0B1R4U2"/>
<dbReference type="PROSITE" id="PS00455">
    <property type="entry name" value="AMP_BINDING"/>
    <property type="match status" value="1"/>
</dbReference>
<feature type="domain" description="AMP-binding enzyme C-terminal" evidence="5">
    <location>
        <begin position="452"/>
        <end position="527"/>
    </location>
</feature>
<dbReference type="RefSeq" id="WP_039334901.1">
    <property type="nucleotide sequence ID" value="NZ_JTJJ01000089.1"/>
</dbReference>